<keyword evidence="6 7" id="KW-0472">Membrane</keyword>
<dbReference type="RefSeq" id="WP_060800442.1">
    <property type="nucleotide sequence ID" value="NZ_KQ957104.1"/>
</dbReference>
<organism evidence="9">
    <name type="scientific">Peptoniphilus harei</name>
    <dbReference type="NCBI Taxonomy" id="54005"/>
    <lineage>
        <taxon>Bacteria</taxon>
        <taxon>Bacillati</taxon>
        <taxon>Bacillota</taxon>
        <taxon>Tissierellia</taxon>
        <taxon>Tissierellales</taxon>
        <taxon>Peptoniphilaceae</taxon>
        <taxon>Peptoniphilus</taxon>
    </lineage>
</organism>
<keyword evidence="3" id="KW-1003">Cell membrane</keyword>
<keyword evidence="5 7" id="KW-1133">Transmembrane helix</keyword>
<dbReference type="PANTHER" id="PTHR47371">
    <property type="entry name" value="LIPOTEICHOIC ACID SYNTHASE"/>
    <property type="match status" value="1"/>
</dbReference>
<reference evidence="9 10" key="1">
    <citation type="submission" date="2016-01" db="EMBL/GenBank/DDBJ databases">
        <authorList>
            <person name="Oliw E.H."/>
        </authorList>
    </citation>
    <scope>NUCLEOTIDE SEQUENCE [LARGE SCALE GENOMIC DNA]</scope>
    <source>
        <strain evidence="9 10">CMW7756A</strain>
    </source>
</reference>
<comment type="subcellular location">
    <subcellularLocation>
        <location evidence="1">Cell membrane</location>
        <topology evidence="1">Multi-pass membrane protein</topology>
    </subcellularLocation>
</comment>
<evidence type="ECO:0000256" key="2">
    <source>
        <dbReference type="ARBA" id="ARBA00004936"/>
    </source>
</evidence>
<gene>
    <name evidence="9" type="ORF">HMPREF3229_01413</name>
</gene>
<protein>
    <submittedName>
        <fullName evidence="9">Arylsulfatase</fullName>
    </submittedName>
</protein>
<comment type="pathway">
    <text evidence="2">Cell wall biogenesis; lipoteichoic acid biosynthesis.</text>
</comment>
<feature type="domain" description="Sulfatase N-terminal" evidence="8">
    <location>
        <begin position="246"/>
        <end position="556"/>
    </location>
</feature>
<dbReference type="PATRIC" id="fig|54005.3.peg.1376"/>
<dbReference type="CDD" id="cd16015">
    <property type="entry name" value="LTA_synthase"/>
    <property type="match status" value="1"/>
</dbReference>
<dbReference type="Pfam" id="PF00884">
    <property type="entry name" value="Sulfatase"/>
    <property type="match status" value="1"/>
</dbReference>
<feature type="transmembrane region" description="Helical" evidence="7">
    <location>
        <begin position="77"/>
        <end position="93"/>
    </location>
</feature>
<dbReference type="InterPro" id="IPR000917">
    <property type="entry name" value="Sulfatase_N"/>
</dbReference>
<dbReference type="Proteomes" id="UP000070174">
    <property type="component" value="Unassembled WGS sequence"/>
</dbReference>
<dbReference type="InterPro" id="IPR050448">
    <property type="entry name" value="OpgB/LTA_synthase_biosynth"/>
</dbReference>
<evidence type="ECO:0000256" key="3">
    <source>
        <dbReference type="ARBA" id="ARBA00022475"/>
    </source>
</evidence>
<evidence type="ECO:0000256" key="1">
    <source>
        <dbReference type="ARBA" id="ARBA00004651"/>
    </source>
</evidence>
<dbReference type="GO" id="GO:0005886">
    <property type="term" value="C:plasma membrane"/>
    <property type="evidence" value="ECO:0007669"/>
    <property type="project" value="UniProtKB-SubCell"/>
</dbReference>
<accession>A0A133PKU9</accession>
<dbReference type="EMBL" id="LRQE01000037">
    <property type="protein sequence ID" value="KXA29163.1"/>
    <property type="molecule type" value="Genomic_DNA"/>
</dbReference>
<dbReference type="SUPFAM" id="SSF53649">
    <property type="entry name" value="Alkaline phosphatase-like"/>
    <property type="match status" value="1"/>
</dbReference>
<feature type="transmembrane region" description="Helical" evidence="7">
    <location>
        <begin position="125"/>
        <end position="144"/>
    </location>
</feature>
<dbReference type="AlphaFoldDB" id="A0A133PKU9"/>
<feature type="transmembrane region" description="Helical" evidence="7">
    <location>
        <begin position="156"/>
        <end position="174"/>
    </location>
</feature>
<evidence type="ECO:0000256" key="4">
    <source>
        <dbReference type="ARBA" id="ARBA00022692"/>
    </source>
</evidence>
<dbReference type="Gene3D" id="3.40.720.10">
    <property type="entry name" value="Alkaline Phosphatase, subunit A"/>
    <property type="match status" value="1"/>
</dbReference>
<evidence type="ECO:0000313" key="10">
    <source>
        <dbReference type="Proteomes" id="UP000070174"/>
    </source>
</evidence>
<evidence type="ECO:0000256" key="7">
    <source>
        <dbReference type="SAM" id="Phobius"/>
    </source>
</evidence>
<evidence type="ECO:0000256" key="5">
    <source>
        <dbReference type="ARBA" id="ARBA00022989"/>
    </source>
</evidence>
<dbReference type="InterPro" id="IPR017850">
    <property type="entry name" value="Alkaline_phosphatase_core_sf"/>
</dbReference>
<evidence type="ECO:0000313" key="9">
    <source>
        <dbReference type="EMBL" id="KXA29163.1"/>
    </source>
</evidence>
<proteinExistence type="predicted"/>
<feature type="transmembrane region" description="Helical" evidence="7">
    <location>
        <begin position="48"/>
        <end position="70"/>
    </location>
</feature>
<evidence type="ECO:0000259" key="8">
    <source>
        <dbReference type="Pfam" id="PF00884"/>
    </source>
</evidence>
<comment type="caution">
    <text evidence="9">The sequence shown here is derived from an EMBL/GenBank/DDBJ whole genome shotgun (WGS) entry which is preliminary data.</text>
</comment>
<dbReference type="PANTHER" id="PTHR47371:SF3">
    <property type="entry name" value="PHOSPHOGLYCEROL TRANSFERASE I"/>
    <property type="match status" value="1"/>
</dbReference>
<name>A0A133PKU9_9FIRM</name>
<feature type="transmembrane region" description="Helical" evidence="7">
    <location>
        <begin position="12"/>
        <end position="36"/>
    </location>
</feature>
<keyword evidence="4 7" id="KW-0812">Transmembrane</keyword>
<sequence length="615" mass="69952">MFNKNKSKEVKAFNVYDILIHGLFGLIIGLAMLVLAPGGGLPDKLIRTPLVLILNFIPILLTGILLQGLLGRRRPALILNSIFYLVIFVVNRNKVFYRNAPLKISDIRLAGEALNMTKNSYYPDLRGSLTALAGLVVLLVLAFIFKSKKIRLKDRIISVLVVLISSTLLITFVYSKDGLYYKLPVKGNIYNSIDQCNSKGFNYSFLYNLKNSFIRPPEGYNEKEIAERDSKDQSKNIEAIKKMERPNIIWIMGEAFTDLSQDPQFTFEKGNDPNENFKILQDKSVLHGRVVVPAYIGGTGDTEFDVLTGAMTINCAPDNNYAFNAIKRDVGSLPNLLKTIGYKTYGFHPGFAWFYGRKDVYPKIGLDDNIFLEDIKEPLMKGGYVDEKQFTEIYKERFLKAVKESKDPVLSYAVDIQNHGPYDLGKYGEILPFTCKSQLTEDVKNSIGSYFLGVKAMDTMLGEMYKTMEELDEPTIMIFYGDHLPGLGTNQSGFDEIGKHLSNDNIDKEVEFYSTPYIVVANEKAKALMDKNKVEVKDGQPIAACYLSSTVLDMLGFNKVDNFFIYNSDLRKKLPIISRNYVFDGKEAYPRQEVKGKAKNYYDDYRRYQYYRINK</sequence>
<evidence type="ECO:0000256" key="6">
    <source>
        <dbReference type="ARBA" id="ARBA00023136"/>
    </source>
</evidence>